<gene>
    <name evidence="1" type="ORF">TCEB3V08_LOCUS3265</name>
</gene>
<sequence length="113" mass="12839">MERYLTSGLYRDSAHDSLKLAVLKNRASDTWRENNRPRVVQFNTRLVVADKAPSEATFRGTEFLSYDLSRTGGEPIVSTQDAISLTFKTRQPSGLLFYTGSINLKDYKRNCSK</sequence>
<proteinExistence type="predicted"/>
<dbReference type="CDD" id="cd00110">
    <property type="entry name" value="LamG"/>
    <property type="match status" value="1"/>
</dbReference>
<organism evidence="1">
    <name type="scientific">Timema cristinae</name>
    <name type="common">Walking stick</name>
    <dbReference type="NCBI Taxonomy" id="61476"/>
    <lineage>
        <taxon>Eukaryota</taxon>
        <taxon>Metazoa</taxon>
        <taxon>Ecdysozoa</taxon>
        <taxon>Arthropoda</taxon>
        <taxon>Hexapoda</taxon>
        <taxon>Insecta</taxon>
        <taxon>Pterygota</taxon>
        <taxon>Neoptera</taxon>
        <taxon>Polyneoptera</taxon>
        <taxon>Phasmatodea</taxon>
        <taxon>Timematodea</taxon>
        <taxon>Timematoidea</taxon>
        <taxon>Timematidae</taxon>
        <taxon>Timema</taxon>
    </lineage>
</organism>
<accession>A0A7R9CJ31</accession>
<dbReference type="Gene3D" id="2.60.120.200">
    <property type="match status" value="1"/>
</dbReference>
<dbReference type="EMBL" id="OC317238">
    <property type="protein sequence ID" value="CAD7395668.1"/>
    <property type="molecule type" value="Genomic_DNA"/>
</dbReference>
<name>A0A7R9CJ31_TIMCR</name>
<reference evidence="1" key="1">
    <citation type="submission" date="2020-11" db="EMBL/GenBank/DDBJ databases">
        <authorList>
            <person name="Tran Van P."/>
        </authorList>
    </citation>
    <scope>NUCLEOTIDE SEQUENCE</scope>
</reference>
<dbReference type="AlphaFoldDB" id="A0A7R9CJ31"/>
<dbReference type="InterPro" id="IPR013320">
    <property type="entry name" value="ConA-like_dom_sf"/>
</dbReference>
<dbReference type="InterPro" id="IPR001791">
    <property type="entry name" value="Laminin_G"/>
</dbReference>
<dbReference type="SUPFAM" id="SSF49899">
    <property type="entry name" value="Concanavalin A-like lectins/glucanases"/>
    <property type="match status" value="1"/>
</dbReference>
<protein>
    <submittedName>
        <fullName evidence="1">Uncharacterized protein</fullName>
    </submittedName>
</protein>
<evidence type="ECO:0000313" key="1">
    <source>
        <dbReference type="EMBL" id="CAD7395668.1"/>
    </source>
</evidence>